<proteinExistence type="predicted"/>
<evidence type="ECO:0000313" key="2">
    <source>
        <dbReference type="EMBL" id="TKS02659.1"/>
    </source>
</evidence>
<name>A0A4U5PZA6_POPAL</name>
<dbReference type="AlphaFoldDB" id="A0A4U5PZA6"/>
<sequence length="253" mass="28257">MLISFDRLVLLYPHPLSDSPCLILRLSYLLQDDRSDENKREGAAIESGLRCLVQGHKELSSLDVSRLSEEEEKLEVTIQRLIAKKEDTKTQLLRDLNNEKNFPQSSLHLALPPLTLGQLHSSQTWPHGSLNKRSAFPENSLPFDLKTFLLAAGSSYSLSPPLPTLSSSMDLRMASSEVQMAFDPLSPFVLCMERLSQAISKAVDFGAWKPGKRWAEVISPLLRRRPYSLCGGKVRPSADYLGVLLFALVPGRK</sequence>
<organism evidence="2">
    <name type="scientific">Populus alba</name>
    <name type="common">White poplar</name>
    <dbReference type="NCBI Taxonomy" id="43335"/>
    <lineage>
        <taxon>Eukaryota</taxon>
        <taxon>Viridiplantae</taxon>
        <taxon>Streptophyta</taxon>
        <taxon>Embryophyta</taxon>
        <taxon>Tracheophyta</taxon>
        <taxon>Spermatophyta</taxon>
        <taxon>Magnoliopsida</taxon>
        <taxon>eudicotyledons</taxon>
        <taxon>Gunneridae</taxon>
        <taxon>Pentapetalae</taxon>
        <taxon>rosids</taxon>
        <taxon>fabids</taxon>
        <taxon>Malpighiales</taxon>
        <taxon>Salicaceae</taxon>
        <taxon>Saliceae</taxon>
        <taxon>Populus</taxon>
    </lineage>
</organism>
<comment type="caution">
    <text evidence="2">The sequence shown here is derived from an EMBL/GenBank/DDBJ whole genome shotgun (WGS) entry which is preliminary data.</text>
</comment>
<evidence type="ECO:0000256" key="1">
    <source>
        <dbReference type="SAM" id="Coils"/>
    </source>
</evidence>
<gene>
    <name evidence="2" type="ORF">D5086_0000160600</name>
</gene>
<geneLocation type="mitochondrion" evidence="2"/>
<reference evidence="2" key="1">
    <citation type="submission" date="2018-10" db="EMBL/GenBank/DDBJ databases">
        <title>Population genomic analysis revealed the cold adaptation of white poplar.</title>
        <authorList>
            <person name="Liu Y.-J."/>
        </authorList>
    </citation>
    <scope>NUCLEOTIDE SEQUENCE [LARGE SCALE GENOMIC DNA]</scope>
    <source>
        <strain evidence="2">PAL-ZL1</strain>
    </source>
</reference>
<dbReference type="EMBL" id="RCHU01000534">
    <property type="protein sequence ID" value="TKS02659.1"/>
    <property type="molecule type" value="Genomic_DNA"/>
</dbReference>
<protein>
    <submittedName>
        <fullName evidence="2">Uncharacterized protein</fullName>
    </submittedName>
</protein>
<keyword evidence="2" id="KW-0496">Mitochondrion</keyword>
<keyword evidence="1" id="KW-0175">Coiled coil</keyword>
<accession>A0A4U5PZA6</accession>
<feature type="coiled-coil region" evidence="1">
    <location>
        <begin position="64"/>
        <end position="91"/>
    </location>
</feature>